<feature type="region of interest" description="Disordered" evidence="13">
    <location>
        <begin position="1"/>
        <end position="40"/>
    </location>
</feature>
<dbReference type="InterPro" id="IPR019775">
    <property type="entry name" value="WD40_repeat_CS"/>
</dbReference>
<dbReference type="GO" id="GO:0005814">
    <property type="term" value="C:centriole"/>
    <property type="evidence" value="ECO:0007669"/>
    <property type="project" value="UniProtKB-SubCell"/>
</dbReference>
<dbReference type="InterPro" id="IPR001680">
    <property type="entry name" value="WD40_rpt"/>
</dbReference>
<keyword evidence="3 12" id="KW-0853">WD repeat</keyword>
<evidence type="ECO:0000256" key="3">
    <source>
        <dbReference type="ARBA" id="ARBA00022574"/>
    </source>
</evidence>
<gene>
    <name evidence="14" type="primary">GALNT4</name>
</gene>
<dbReference type="PROSITE" id="PS00678">
    <property type="entry name" value="WD_REPEATS_1"/>
    <property type="match status" value="1"/>
</dbReference>
<evidence type="ECO:0000256" key="2">
    <source>
        <dbReference type="ARBA" id="ARBA00022490"/>
    </source>
</evidence>
<evidence type="ECO:0000256" key="11">
    <source>
        <dbReference type="ARBA" id="ARBA00080000"/>
    </source>
</evidence>
<evidence type="ECO:0000256" key="6">
    <source>
        <dbReference type="ARBA" id="ARBA00023212"/>
    </source>
</evidence>
<reference evidence="14" key="2">
    <citation type="submission" date="2025-08" db="UniProtKB">
        <authorList>
            <consortium name="Ensembl"/>
        </authorList>
    </citation>
    <scope>IDENTIFICATION</scope>
    <source>
        <strain evidence="14">Thoroughbred</strain>
    </source>
</reference>
<dbReference type="PROSITE" id="PS50082">
    <property type="entry name" value="WD_REPEATS_2"/>
    <property type="match status" value="2"/>
</dbReference>
<dbReference type="GO" id="GO:0060271">
    <property type="term" value="P:cilium assembly"/>
    <property type="evidence" value="ECO:0007669"/>
    <property type="project" value="UniProtKB-ARBA"/>
</dbReference>
<evidence type="ECO:0000256" key="10">
    <source>
        <dbReference type="ARBA" id="ARBA00065203"/>
    </source>
</evidence>
<evidence type="ECO:0000256" key="9">
    <source>
        <dbReference type="ARBA" id="ARBA00059354"/>
    </source>
</evidence>
<sequence>RARAAAPGPGWAEGTAPIPAPPTRAPHLRSQRDNFPSQEDPVLERYFKGHKAAITSADFSPHGQQLATASWDTFLMLWNFKPQARAFRYVGHKDVVTSVQFSPLGNLLASASRDRTVRLWIPDK</sequence>
<dbReference type="Ensembl" id="ENSECAT00000134341.1">
    <property type="protein sequence ID" value="ENSECAP00000080374.1"/>
    <property type="gene ID" value="ENSECAG00000013326.4"/>
</dbReference>
<evidence type="ECO:0000256" key="12">
    <source>
        <dbReference type="PROSITE-ProRule" id="PRU00221"/>
    </source>
</evidence>
<dbReference type="FunFam" id="2.130.10.10:FF:000235">
    <property type="entry name" value="POC1 centriolar protein homolog B"/>
    <property type="match status" value="1"/>
</dbReference>
<dbReference type="PROSITE" id="PS50294">
    <property type="entry name" value="WD_REPEATS_REGION"/>
    <property type="match status" value="2"/>
</dbReference>
<accession>A0A9L0SZJ9</accession>
<evidence type="ECO:0000256" key="4">
    <source>
        <dbReference type="ARBA" id="ARBA00022737"/>
    </source>
</evidence>
<dbReference type="InterPro" id="IPR036322">
    <property type="entry name" value="WD40_repeat_dom_sf"/>
</dbReference>
<dbReference type="GeneTree" id="ENSGT00940000163607"/>
<keyword evidence="5" id="KW-0175">Coiled coil</keyword>
<proteinExistence type="inferred from homology"/>
<dbReference type="GO" id="GO:0048871">
    <property type="term" value="P:multicellular organismal-level homeostasis"/>
    <property type="evidence" value="ECO:0007669"/>
    <property type="project" value="UniProtKB-ARBA"/>
</dbReference>
<dbReference type="Pfam" id="PF00400">
    <property type="entry name" value="WD40"/>
    <property type="match status" value="2"/>
</dbReference>
<dbReference type="Proteomes" id="UP000002281">
    <property type="component" value="Chromosome 28"/>
</dbReference>
<dbReference type="InterPro" id="IPR050505">
    <property type="entry name" value="WDR55/POC1"/>
</dbReference>
<comment type="function">
    <text evidence="9">Plays an important role in centriole assembly and/or stability and ciliogenesis. Involved in early steps of centriole duplication, as well as in the later steps of centriole length control. Acts in concert with POC1A to ensure centriole integrity and proper mitotic spindle formation. Required for primary cilia formation, ciliary length and also cell proliferation. Required for retinal integrity. Acts as a positive regulator of centriole elongation.</text>
</comment>
<comment type="subcellular location">
    <subcellularLocation>
        <location evidence="1">Cytoplasm</location>
        <location evidence="1">Cytoskeleton</location>
        <location evidence="1">Microtubule organizing center</location>
        <location evidence="1">Centrosome</location>
        <location evidence="1">Centriole</location>
    </subcellularLocation>
</comment>
<protein>
    <recommendedName>
        <fullName evidence="8">POC1 centriolar protein homolog B</fullName>
    </recommendedName>
    <alternativeName>
        <fullName evidence="11">WD repeat-containing protein 51B</fullName>
    </alternativeName>
</protein>
<evidence type="ECO:0000256" key="5">
    <source>
        <dbReference type="ARBA" id="ARBA00023054"/>
    </source>
</evidence>
<evidence type="ECO:0000256" key="13">
    <source>
        <dbReference type="SAM" id="MobiDB-lite"/>
    </source>
</evidence>
<dbReference type="AlphaFoldDB" id="A0A9L0SZJ9"/>
<evidence type="ECO:0000313" key="14">
    <source>
        <dbReference type="Ensembl" id="ENSECAP00000080374.1"/>
    </source>
</evidence>
<dbReference type="SMART" id="SM00320">
    <property type="entry name" value="WD40"/>
    <property type="match status" value="2"/>
</dbReference>
<feature type="repeat" description="WD" evidence="12">
    <location>
        <begin position="47"/>
        <end position="81"/>
    </location>
</feature>
<dbReference type="InterPro" id="IPR015943">
    <property type="entry name" value="WD40/YVTN_repeat-like_dom_sf"/>
</dbReference>
<dbReference type="Gene3D" id="2.130.10.10">
    <property type="entry name" value="YVTN repeat-like/Quinoprotein amine dehydrogenase"/>
    <property type="match status" value="1"/>
</dbReference>
<keyword evidence="6" id="KW-0206">Cytoskeleton</keyword>
<dbReference type="PANTHER" id="PTHR44019:SF1">
    <property type="entry name" value="POC1 CENTRIOLAR PROTEIN HOMOLOG B"/>
    <property type="match status" value="1"/>
</dbReference>
<dbReference type="GO" id="GO:0007017">
    <property type="term" value="P:microtubule-based process"/>
    <property type="evidence" value="ECO:0007669"/>
    <property type="project" value="UniProtKB-ARBA"/>
</dbReference>
<evidence type="ECO:0000256" key="1">
    <source>
        <dbReference type="ARBA" id="ARBA00004114"/>
    </source>
</evidence>
<dbReference type="PANTHER" id="PTHR44019">
    <property type="entry name" value="WD REPEAT-CONTAINING PROTEIN 55"/>
    <property type="match status" value="1"/>
</dbReference>
<evidence type="ECO:0000256" key="7">
    <source>
        <dbReference type="ARBA" id="ARBA00037984"/>
    </source>
</evidence>
<reference evidence="14" key="3">
    <citation type="submission" date="2025-09" db="UniProtKB">
        <authorList>
            <consortium name="Ensembl"/>
        </authorList>
    </citation>
    <scope>IDENTIFICATION</scope>
    <source>
        <strain evidence="14">Thoroughbred</strain>
    </source>
</reference>
<evidence type="ECO:0000256" key="8">
    <source>
        <dbReference type="ARBA" id="ARBA00039724"/>
    </source>
</evidence>
<keyword evidence="4" id="KW-0677">Repeat</keyword>
<name>A0A9L0SZJ9_HORSE</name>
<organism evidence="14 15">
    <name type="scientific">Equus caballus</name>
    <name type="common">Horse</name>
    <dbReference type="NCBI Taxonomy" id="9796"/>
    <lineage>
        <taxon>Eukaryota</taxon>
        <taxon>Metazoa</taxon>
        <taxon>Chordata</taxon>
        <taxon>Craniata</taxon>
        <taxon>Vertebrata</taxon>
        <taxon>Euteleostomi</taxon>
        <taxon>Mammalia</taxon>
        <taxon>Eutheria</taxon>
        <taxon>Laurasiatheria</taxon>
        <taxon>Perissodactyla</taxon>
        <taxon>Equidae</taxon>
        <taxon>Equus</taxon>
    </lineage>
</organism>
<reference evidence="14 15" key="1">
    <citation type="journal article" date="2009" name="Science">
        <title>Genome sequence, comparative analysis, and population genetics of the domestic horse.</title>
        <authorList>
            <consortium name="Broad Institute Genome Sequencing Platform"/>
            <consortium name="Broad Institute Whole Genome Assembly Team"/>
            <person name="Wade C.M."/>
            <person name="Giulotto E."/>
            <person name="Sigurdsson S."/>
            <person name="Zoli M."/>
            <person name="Gnerre S."/>
            <person name="Imsland F."/>
            <person name="Lear T.L."/>
            <person name="Adelson D.L."/>
            <person name="Bailey E."/>
            <person name="Bellone R.R."/>
            <person name="Bloecker H."/>
            <person name="Distl O."/>
            <person name="Edgar R.C."/>
            <person name="Garber M."/>
            <person name="Leeb T."/>
            <person name="Mauceli E."/>
            <person name="MacLeod J.N."/>
            <person name="Penedo M.C.T."/>
            <person name="Raison J.M."/>
            <person name="Sharpe T."/>
            <person name="Vogel J."/>
            <person name="Andersson L."/>
            <person name="Antczak D.F."/>
            <person name="Biagi T."/>
            <person name="Binns M.M."/>
            <person name="Chowdhary B.P."/>
            <person name="Coleman S.J."/>
            <person name="Della Valle G."/>
            <person name="Fryc S."/>
            <person name="Guerin G."/>
            <person name="Hasegawa T."/>
            <person name="Hill E.W."/>
            <person name="Jurka J."/>
            <person name="Kiialainen A."/>
            <person name="Lindgren G."/>
            <person name="Liu J."/>
            <person name="Magnani E."/>
            <person name="Mickelson J.R."/>
            <person name="Murray J."/>
            <person name="Nergadze S.G."/>
            <person name="Onofrio R."/>
            <person name="Pedroni S."/>
            <person name="Piras M.F."/>
            <person name="Raudsepp T."/>
            <person name="Rocchi M."/>
            <person name="Roeed K.H."/>
            <person name="Ryder O.A."/>
            <person name="Searle S."/>
            <person name="Skow L."/>
            <person name="Swinburne J.E."/>
            <person name="Syvaenen A.C."/>
            <person name="Tozaki T."/>
            <person name="Valberg S.J."/>
            <person name="Vaudin M."/>
            <person name="White J.R."/>
            <person name="Zody M.C."/>
            <person name="Lander E.S."/>
            <person name="Lindblad-Toh K."/>
        </authorList>
    </citation>
    <scope>NUCLEOTIDE SEQUENCE [LARGE SCALE GENOMIC DNA]</scope>
    <source>
        <strain evidence="14 15">Thoroughbred</strain>
    </source>
</reference>
<keyword evidence="2" id="KW-0963">Cytoplasm</keyword>
<evidence type="ECO:0000313" key="15">
    <source>
        <dbReference type="Proteomes" id="UP000002281"/>
    </source>
</evidence>
<feature type="repeat" description="WD" evidence="12">
    <location>
        <begin position="89"/>
        <end position="124"/>
    </location>
</feature>
<comment type="subunit">
    <text evidence="10">Interacts with POC1A. Interacts with FAM161A. Interacts with CEP44; the interaction is direct and recruits POC1B to centriolar microtubules. Forms a microtubule-associated complex with POC5, CETN2 and FAM161A. Interacts with CCDC15.</text>
</comment>
<dbReference type="SUPFAM" id="SSF50978">
    <property type="entry name" value="WD40 repeat-like"/>
    <property type="match status" value="1"/>
</dbReference>
<keyword evidence="15" id="KW-1185">Reference proteome</keyword>
<comment type="similarity">
    <text evidence="7">Belongs to the WD repeat POC1 family.</text>
</comment>
<feature type="compositionally biased region" description="Low complexity" evidence="13">
    <location>
        <begin position="1"/>
        <end position="17"/>
    </location>
</feature>